<protein>
    <submittedName>
        <fullName evidence="1">Uncharacterized protein</fullName>
    </submittedName>
</protein>
<name>A0A1C6SKX4_9ACTN</name>
<organism evidence="1 2">
    <name type="scientific">Micromonospora inyonensis</name>
    <dbReference type="NCBI Taxonomy" id="47866"/>
    <lineage>
        <taxon>Bacteria</taxon>
        <taxon>Bacillati</taxon>
        <taxon>Actinomycetota</taxon>
        <taxon>Actinomycetes</taxon>
        <taxon>Micromonosporales</taxon>
        <taxon>Micromonosporaceae</taxon>
        <taxon>Micromonospora</taxon>
    </lineage>
</organism>
<dbReference type="AlphaFoldDB" id="A0A1C6SKX4"/>
<dbReference type="STRING" id="47866.GA0074694_5623"/>
<evidence type="ECO:0000313" key="2">
    <source>
        <dbReference type="Proteomes" id="UP000198906"/>
    </source>
</evidence>
<sequence>MINQHRYSCYVSRVANTALTDLTVIGKVGVHYTAQRQRC</sequence>
<evidence type="ECO:0000313" key="1">
    <source>
        <dbReference type="EMBL" id="SCL30196.1"/>
    </source>
</evidence>
<reference evidence="2" key="1">
    <citation type="submission" date="2016-06" db="EMBL/GenBank/DDBJ databases">
        <authorList>
            <person name="Varghese N."/>
        </authorList>
    </citation>
    <scope>NUCLEOTIDE SEQUENCE [LARGE SCALE GENOMIC DNA]</scope>
    <source>
        <strain evidence="2">DSM 46123</strain>
    </source>
</reference>
<dbReference type="Proteomes" id="UP000198906">
    <property type="component" value="Unassembled WGS sequence"/>
</dbReference>
<keyword evidence="2" id="KW-1185">Reference proteome</keyword>
<proteinExistence type="predicted"/>
<accession>A0A1C6SKX4</accession>
<dbReference type="EMBL" id="FMHU01000002">
    <property type="protein sequence ID" value="SCL30196.1"/>
    <property type="molecule type" value="Genomic_DNA"/>
</dbReference>
<gene>
    <name evidence="1" type="ORF">GA0074694_5623</name>
</gene>